<keyword evidence="1" id="KW-0694">RNA-binding</keyword>
<feature type="domain" description="K Homology" evidence="2">
    <location>
        <begin position="162"/>
        <end position="243"/>
    </location>
</feature>
<dbReference type="OrthoDB" id="442947at2759"/>
<sequence length="246" mass="27509">MIYIPTPSSLDFEYMVYALAEISVALDSPMYEMEVVNYIRSTFTTAEVIKALELLEPKASEITGPKVMEAPYVKIKKVAPNSWEVTLAGNQHILLDILTMLHKLDQNAPESFQKVTKGVPLKDWVPCDSSPYTSLLQSTPPESLRDILPEPEPGWGRPQTSNEIIEGIQLPKNKVTYIIGTAGNRIAQIRFQSGCDISIPPIPSAKLMQMRGLPGNEVYQQVIFRGTLSQVTEAKSLIRRLLMDYN</sequence>
<dbReference type="EMBL" id="PKFO01000005">
    <property type="protein sequence ID" value="PVH21149.1"/>
    <property type="molecule type" value="Genomic_DNA"/>
</dbReference>
<dbReference type="Pfam" id="PF00013">
    <property type="entry name" value="KH_1"/>
    <property type="match status" value="1"/>
</dbReference>
<dbReference type="SUPFAM" id="SSF54791">
    <property type="entry name" value="Eukaryotic type KH-domain (KH-domain type I)"/>
    <property type="match status" value="1"/>
</dbReference>
<dbReference type="VEuPathDB" id="FungiDB:CXQ85_000114"/>
<organism evidence="3 4">
    <name type="scientific">Candidozyma haemuli</name>
    <dbReference type="NCBI Taxonomy" id="45357"/>
    <lineage>
        <taxon>Eukaryota</taxon>
        <taxon>Fungi</taxon>
        <taxon>Dikarya</taxon>
        <taxon>Ascomycota</taxon>
        <taxon>Saccharomycotina</taxon>
        <taxon>Pichiomycetes</taxon>
        <taxon>Metschnikowiaceae</taxon>
        <taxon>Candidozyma</taxon>
    </lineage>
</organism>
<dbReference type="SMART" id="SM00322">
    <property type="entry name" value="KH"/>
    <property type="match status" value="1"/>
</dbReference>
<reference evidence="3 4" key="1">
    <citation type="submission" date="2017-12" db="EMBL/GenBank/DDBJ databases">
        <title>Genome Sequence of a Multidrug-Resistant Candida haemulonii Isolate from a Patient with Chronic Leg Ulcers in Israel.</title>
        <authorList>
            <person name="Chow N.A."/>
            <person name="Gade L."/>
            <person name="Batra D."/>
            <person name="Rowe L.A."/>
            <person name="Ben-Ami R."/>
            <person name="Loparev V.N."/>
            <person name="Litvintseva A.P."/>
        </authorList>
    </citation>
    <scope>NUCLEOTIDE SEQUENCE [LARGE SCALE GENOMIC DNA]</scope>
    <source>
        <strain evidence="3 4">B11899</strain>
    </source>
</reference>
<dbReference type="PROSITE" id="PS50084">
    <property type="entry name" value="KH_TYPE_1"/>
    <property type="match status" value="1"/>
</dbReference>
<comment type="caution">
    <text evidence="3">The sequence shown here is derived from an EMBL/GenBank/DDBJ whole genome shotgun (WGS) entry which is preliminary data.</text>
</comment>
<protein>
    <recommendedName>
        <fullName evidence="2">K Homology domain-containing protein</fullName>
    </recommendedName>
</protein>
<evidence type="ECO:0000256" key="1">
    <source>
        <dbReference type="PROSITE-ProRule" id="PRU00117"/>
    </source>
</evidence>
<dbReference type="InterPro" id="IPR004088">
    <property type="entry name" value="KH_dom_type_1"/>
</dbReference>
<name>A0A2V1ATJ0_9ASCO</name>
<evidence type="ECO:0000313" key="4">
    <source>
        <dbReference type="Proteomes" id="UP000244309"/>
    </source>
</evidence>
<dbReference type="InterPro" id="IPR004087">
    <property type="entry name" value="KH_dom"/>
</dbReference>
<keyword evidence="4" id="KW-1185">Reference proteome</keyword>
<dbReference type="Gene3D" id="3.30.1370.10">
    <property type="entry name" value="K Homology domain, type 1"/>
    <property type="match status" value="1"/>
</dbReference>
<accession>A0A2V1ATJ0</accession>
<dbReference type="CDD" id="cd00105">
    <property type="entry name" value="KH-I"/>
    <property type="match status" value="1"/>
</dbReference>
<dbReference type="GeneID" id="37005447"/>
<gene>
    <name evidence="3" type="ORF">CXQ85_000114</name>
</gene>
<dbReference type="RefSeq" id="XP_025342089.1">
    <property type="nucleotide sequence ID" value="XM_025483874.1"/>
</dbReference>
<proteinExistence type="predicted"/>
<evidence type="ECO:0000313" key="3">
    <source>
        <dbReference type="EMBL" id="PVH21149.1"/>
    </source>
</evidence>
<dbReference type="AlphaFoldDB" id="A0A2V1ATJ0"/>
<evidence type="ECO:0000259" key="2">
    <source>
        <dbReference type="SMART" id="SM00322"/>
    </source>
</evidence>
<dbReference type="InterPro" id="IPR036612">
    <property type="entry name" value="KH_dom_type_1_sf"/>
</dbReference>
<dbReference type="Proteomes" id="UP000244309">
    <property type="component" value="Unassembled WGS sequence"/>
</dbReference>
<dbReference type="GO" id="GO:0003723">
    <property type="term" value="F:RNA binding"/>
    <property type="evidence" value="ECO:0007669"/>
    <property type="project" value="UniProtKB-UniRule"/>
</dbReference>